<evidence type="ECO:0008006" key="3">
    <source>
        <dbReference type="Google" id="ProtNLM"/>
    </source>
</evidence>
<protein>
    <recommendedName>
        <fullName evidence="3">BTB domain-containing protein</fullName>
    </recommendedName>
</protein>
<sequence>MSASGTSFPLGNASPFTVTPGDLNEGVVTIQSCDNIKFNIHRKNLETSTGAFPGAEFETNSEVVHLTERSDVLAILFKFIYPQRHPTLEDLDFTLLSQVAEAAEKYEVFAAMNIASMRLRETLPEHALDIFAHGIKHNYPELIDKAAISVARYSWTTMTKRLPVVAIHPWAKYQESWASVFSAGIAVISGLQQERQSCRHDSTPPSVSTSVSVYTPECLIY</sequence>
<organism evidence="1 2">
    <name type="scientific">Psilocybe cf. subviscida</name>
    <dbReference type="NCBI Taxonomy" id="2480587"/>
    <lineage>
        <taxon>Eukaryota</taxon>
        <taxon>Fungi</taxon>
        <taxon>Dikarya</taxon>
        <taxon>Basidiomycota</taxon>
        <taxon>Agaricomycotina</taxon>
        <taxon>Agaricomycetes</taxon>
        <taxon>Agaricomycetidae</taxon>
        <taxon>Agaricales</taxon>
        <taxon>Agaricineae</taxon>
        <taxon>Strophariaceae</taxon>
        <taxon>Psilocybe</taxon>
    </lineage>
</organism>
<proteinExistence type="predicted"/>
<dbReference type="Gene3D" id="3.30.710.10">
    <property type="entry name" value="Potassium Channel Kv1.1, Chain A"/>
    <property type="match status" value="1"/>
</dbReference>
<name>A0A8H5EXP8_9AGAR</name>
<gene>
    <name evidence="1" type="ORF">D9619_006238</name>
</gene>
<comment type="caution">
    <text evidence="1">The sequence shown here is derived from an EMBL/GenBank/DDBJ whole genome shotgun (WGS) entry which is preliminary data.</text>
</comment>
<evidence type="ECO:0000313" key="2">
    <source>
        <dbReference type="Proteomes" id="UP000567179"/>
    </source>
</evidence>
<reference evidence="1 2" key="1">
    <citation type="journal article" date="2020" name="ISME J.">
        <title>Uncovering the hidden diversity of litter-decomposition mechanisms in mushroom-forming fungi.</title>
        <authorList>
            <person name="Floudas D."/>
            <person name="Bentzer J."/>
            <person name="Ahren D."/>
            <person name="Johansson T."/>
            <person name="Persson P."/>
            <person name="Tunlid A."/>
        </authorList>
    </citation>
    <scope>NUCLEOTIDE SEQUENCE [LARGE SCALE GENOMIC DNA]</scope>
    <source>
        <strain evidence="1 2">CBS 101986</strain>
    </source>
</reference>
<evidence type="ECO:0000313" key="1">
    <source>
        <dbReference type="EMBL" id="KAF5316259.1"/>
    </source>
</evidence>
<keyword evidence="2" id="KW-1185">Reference proteome</keyword>
<dbReference type="AlphaFoldDB" id="A0A8H5EXP8"/>
<accession>A0A8H5EXP8</accession>
<dbReference type="OrthoDB" id="3184970at2759"/>
<dbReference type="EMBL" id="JAACJJ010000042">
    <property type="protein sequence ID" value="KAF5316259.1"/>
    <property type="molecule type" value="Genomic_DNA"/>
</dbReference>
<dbReference type="Proteomes" id="UP000567179">
    <property type="component" value="Unassembled WGS sequence"/>
</dbReference>
<dbReference type="InterPro" id="IPR011333">
    <property type="entry name" value="SKP1/BTB/POZ_sf"/>
</dbReference>